<organism evidence="3 4">
    <name type="scientific">Engystomops pustulosus</name>
    <name type="common">Tungara frog</name>
    <name type="synonym">Physalaemus pustulosus</name>
    <dbReference type="NCBI Taxonomy" id="76066"/>
    <lineage>
        <taxon>Eukaryota</taxon>
        <taxon>Metazoa</taxon>
        <taxon>Chordata</taxon>
        <taxon>Craniata</taxon>
        <taxon>Vertebrata</taxon>
        <taxon>Euteleostomi</taxon>
        <taxon>Amphibia</taxon>
        <taxon>Batrachia</taxon>
        <taxon>Anura</taxon>
        <taxon>Neobatrachia</taxon>
        <taxon>Hyloidea</taxon>
        <taxon>Leptodactylidae</taxon>
        <taxon>Leiuperinae</taxon>
        <taxon>Engystomops</taxon>
    </lineage>
</organism>
<dbReference type="GO" id="GO:0008285">
    <property type="term" value="P:negative regulation of cell population proliferation"/>
    <property type="evidence" value="ECO:0007669"/>
    <property type="project" value="TreeGrafter"/>
</dbReference>
<dbReference type="Gene3D" id="1.25.40.20">
    <property type="entry name" value="Ankyrin repeat-containing domain"/>
    <property type="match status" value="1"/>
</dbReference>
<sequence length="127" mass="13351">MAEEMTKAAAQGNLQLVRTHLESGVNPNTRNSYGRTPIQVMMMGNPHLAQLLIDHGADPNLPDPTTGTCPAHDAIRGGFVDTLAVLLKGGASVNGPLDNYGARPIDLASPSVLQELRVRGIVSTTGQ</sequence>
<dbReference type="GO" id="GO:0005737">
    <property type="term" value="C:cytoplasm"/>
    <property type="evidence" value="ECO:0007669"/>
    <property type="project" value="TreeGrafter"/>
</dbReference>
<dbReference type="GO" id="GO:0005634">
    <property type="term" value="C:nucleus"/>
    <property type="evidence" value="ECO:0007669"/>
    <property type="project" value="TreeGrafter"/>
</dbReference>
<dbReference type="PANTHER" id="PTHR24201:SF8">
    <property type="entry name" value="CYCLIN-DEPENDENT KINASE 4 INHIBITOR B"/>
    <property type="match status" value="1"/>
</dbReference>
<keyword evidence="1" id="KW-0677">Repeat</keyword>
<dbReference type="SUPFAM" id="SSF48403">
    <property type="entry name" value="Ankyrin repeat"/>
    <property type="match status" value="1"/>
</dbReference>
<dbReference type="EMBL" id="WNYA01000001">
    <property type="protein sequence ID" value="KAG8595449.1"/>
    <property type="molecule type" value="Genomic_DNA"/>
</dbReference>
<evidence type="ECO:0000256" key="2">
    <source>
        <dbReference type="ARBA" id="ARBA00023043"/>
    </source>
</evidence>
<dbReference type="GO" id="GO:0004861">
    <property type="term" value="F:cyclin-dependent protein serine/threonine kinase inhibitor activity"/>
    <property type="evidence" value="ECO:0007669"/>
    <property type="project" value="TreeGrafter"/>
</dbReference>
<accession>A0AAV7DD69</accession>
<gene>
    <name evidence="3" type="ORF">GDO81_001521</name>
</gene>
<reference evidence="3" key="1">
    <citation type="thesis" date="2020" institute="ProQuest LLC" country="789 East Eisenhower Parkway, Ann Arbor, MI, USA">
        <title>Comparative Genomics and Chromosome Evolution.</title>
        <authorList>
            <person name="Mudd A.B."/>
        </authorList>
    </citation>
    <scope>NUCLEOTIDE SEQUENCE</scope>
    <source>
        <strain evidence="3">237g6f4</strain>
        <tissue evidence="3">Blood</tissue>
    </source>
</reference>
<dbReference type="GO" id="GO:0019901">
    <property type="term" value="F:protein kinase binding"/>
    <property type="evidence" value="ECO:0007669"/>
    <property type="project" value="TreeGrafter"/>
</dbReference>
<dbReference type="SMART" id="SM00248">
    <property type="entry name" value="ANK"/>
    <property type="match status" value="2"/>
</dbReference>
<keyword evidence="2" id="KW-0040">ANK repeat</keyword>
<protein>
    <submittedName>
        <fullName evidence="3">Uncharacterized protein</fullName>
    </submittedName>
</protein>
<dbReference type="PANTHER" id="PTHR24201">
    <property type="entry name" value="ANK_REP_REGION DOMAIN-CONTAINING PROTEIN"/>
    <property type="match status" value="1"/>
</dbReference>
<dbReference type="AlphaFoldDB" id="A0AAV7DD69"/>
<dbReference type="Proteomes" id="UP000824782">
    <property type="component" value="Unassembled WGS sequence"/>
</dbReference>
<dbReference type="InterPro" id="IPR050776">
    <property type="entry name" value="Ank_Repeat/CDKN_Inhibitor"/>
</dbReference>
<name>A0AAV7DD69_ENGPU</name>
<dbReference type="GO" id="GO:2000045">
    <property type="term" value="P:regulation of G1/S transition of mitotic cell cycle"/>
    <property type="evidence" value="ECO:0007669"/>
    <property type="project" value="TreeGrafter"/>
</dbReference>
<comment type="caution">
    <text evidence="3">The sequence shown here is derived from an EMBL/GenBank/DDBJ whole genome shotgun (WGS) entry which is preliminary data.</text>
</comment>
<keyword evidence="4" id="KW-1185">Reference proteome</keyword>
<evidence type="ECO:0000313" key="3">
    <source>
        <dbReference type="EMBL" id="KAG8595449.1"/>
    </source>
</evidence>
<dbReference type="InterPro" id="IPR002110">
    <property type="entry name" value="Ankyrin_rpt"/>
</dbReference>
<evidence type="ECO:0000313" key="4">
    <source>
        <dbReference type="Proteomes" id="UP000824782"/>
    </source>
</evidence>
<dbReference type="Pfam" id="PF12796">
    <property type="entry name" value="Ank_2"/>
    <property type="match status" value="1"/>
</dbReference>
<dbReference type="InterPro" id="IPR036770">
    <property type="entry name" value="Ankyrin_rpt-contain_sf"/>
</dbReference>
<proteinExistence type="predicted"/>
<evidence type="ECO:0000256" key="1">
    <source>
        <dbReference type="ARBA" id="ARBA00022737"/>
    </source>
</evidence>